<reference evidence="2 3" key="1">
    <citation type="submission" date="2018-11" db="EMBL/GenBank/DDBJ databases">
        <title>Chitinophaga lutea sp.nov., isolate from arsenic contaminated soil.</title>
        <authorList>
            <person name="Zong Y."/>
        </authorList>
    </citation>
    <scope>NUCLEOTIDE SEQUENCE [LARGE SCALE GENOMIC DNA]</scope>
    <source>
        <strain evidence="2 3">ZY74</strain>
    </source>
</reference>
<protein>
    <submittedName>
        <fullName evidence="2">Uncharacterized protein</fullName>
    </submittedName>
</protein>
<dbReference type="Proteomes" id="UP000278351">
    <property type="component" value="Unassembled WGS sequence"/>
</dbReference>
<dbReference type="AlphaFoldDB" id="A0A3N4PL02"/>
<evidence type="ECO:0000313" key="2">
    <source>
        <dbReference type="EMBL" id="RPE05531.1"/>
    </source>
</evidence>
<comment type="caution">
    <text evidence="2">The sequence shown here is derived from an EMBL/GenBank/DDBJ whole genome shotgun (WGS) entry which is preliminary data.</text>
</comment>
<accession>A0A3N4PL02</accession>
<feature type="region of interest" description="Disordered" evidence="1">
    <location>
        <begin position="15"/>
        <end position="36"/>
    </location>
</feature>
<keyword evidence="3" id="KW-1185">Reference proteome</keyword>
<evidence type="ECO:0000256" key="1">
    <source>
        <dbReference type="SAM" id="MobiDB-lite"/>
    </source>
</evidence>
<organism evidence="2 3">
    <name type="scientific">Chitinophaga lutea</name>
    <dbReference type="NCBI Taxonomy" id="2488634"/>
    <lineage>
        <taxon>Bacteria</taxon>
        <taxon>Pseudomonadati</taxon>
        <taxon>Bacteroidota</taxon>
        <taxon>Chitinophagia</taxon>
        <taxon>Chitinophagales</taxon>
        <taxon>Chitinophagaceae</taxon>
        <taxon>Chitinophaga</taxon>
    </lineage>
</organism>
<proteinExistence type="predicted"/>
<gene>
    <name evidence="2" type="ORF">EGT74_24415</name>
</gene>
<dbReference type="EMBL" id="RPDH01000003">
    <property type="protein sequence ID" value="RPE05531.1"/>
    <property type="molecule type" value="Genomic_DNA"/>
</dbReference>
<evidence type="ECO:0000313" key="3">
    <source>
        <dbReference type="Proteomes" id="UP000278351"/>
    </source>
</evidence>
<name>A0A3N4PL02_9BACT</name>
<sequence length="59" mass="7165">MSTYLEYRLKLKNEGLPPKDKKIHRTKPYSDKREKINREYAKMSRPVWEPGVFANKKRN</sequence>